<name>A0A849C9F2_9NOCA</name>
<protein>
    <submittedName>
        <fullName evidence="7">Non-ribosomal peptide synthetase</fullName>
    </submittedName>
</protein>
<dbReference type="Gene3D" id="1.10.1200.10">
    <property type="entry name" value="ACP-like"/>
    <property type="match status" value="2"/>
</dbReference>
<dbReference type="InterPro" id="IPR001242">
    <property type="entry name" value="Condensation_dom"/>
</dbReference>
<dbReference type="InterPro" id="IPR010060">
    <property type="entry name" value="NRPS_synth"/>
</dbReference>
<dbReference type="Pfam" id="PF00668">
    <property type="entry name" value="Condensation"/>
    <property type="match status" value="5"/>
</dbReference>
<dbReference type="GO" id="GO:0005829">
    <property type="term" value="C:cytosol"/>
    <property type="evidence" value="ECO:0007669"/>
    <property type="project" value="TreeGrafter"/>
</dbReference>
<dbReference type="InterPro" id="IPR042099">
    <property type="entry name" value="ANL_N_sf"/>
</dbReference>
<dbReference type="InterPro" id="IPR006162">
    <property type="entry name" value="Ppantetheine_attach_site"/>
</dbReference>
<dbReference type="FunFam" id="3.40.50.12780:FF:000012">
    <property type="entry name" value="Non-ribosomal peptide synthetase"/>
    <property type="match status" value="2"/>
</dbReference>
<dbReference type="PROSITE" id="PS50075">
    <property type="entry name" value="CARRIER"/>
    <property type="match status" value="2"/>
</dbReference>
<dbReference type="InterPro" id="IPR000873">
    <property type="entry name" value="AMP-dep_synth/lig_dom"/>
</dbReference>
<dbReference type="CDD" id="cd19543">
    <property type="entry name" value="DCL_NRPS"/>
    <property type="match status" value="2"/>
</dbReference>
<dbReference type="CDD" id="cd17643">
    <property type="entry name" value="A_NRPS_Cytc1-like"/>
    <property type="match status" value="1"/>
</dbReference>
<reference evidence="7 8" key="1">
    <citation type="submission" date="2020-05" db="EMBL/GenBank/DDBJ databases">
        <title>MicrobeNet Type strains.</title>
        <authorList>
            <person name="Nicholson A.C."/>
        </authorList>
    </citation>
    <scope>NUCLEOTIDE SEQUENCE [LARGE SCALE GENOMIC DNA]</scope>
    <source>
        <strain evidence="7 8">JCM 3224</strain>
    </source>
</reference>
<evidence type="ECO:0000256" key="4">
    <source>
        <dbReference type="ARBA" id="ARBA00022737"/>
    </source>
</evidence>
<evidence type="ECO:0000313" key="8">
    <source>
        <dbReference type="Proteomes" id="UP000586827"/>
    </source>
</evidence>
<dbReference type="RefSeq" id="WP_067522901.1">
    <property type="nucleotide sequence ID" value="NZ_JABELX010000003.1"/>
</dbReference>
<dbReference type="SUPFAM" id="SSF52777">
    <property type="entry name" value="CoA-dependent acyltransferases"/>
    <property type="match status" value="10"/>
</dbReference>
<evidence type="ECO:0000256" key="1">
    <source>
        <dbReference type="ARBA" id="ARBA00001957"/>
    </source>
</evidence>
<sequence length="3481" mass="371758">MTIADTAVARADTTTAGVPSDAQRAALASDAGTVDLYIELTGSSDAAALTRAIDTVVAECPVLHSVFRDDAGAIRVYANPPAPTLVFADIDDDESFVSTWIADERSRAMDIVNGPLYRQAVFRLSGDRLGWYQRYHRLVNDQAGMLALLARVRDVLTGVGANAGANPPFGSAVDRLENERRYRESGSWAADREYWEHSLSDAARPEPLPTPGRSLPADSAALWVAVQASVELTRLARACGGGAPAVVLAALAVYASRLAMADSCVIALDSGETVLPLRISVSAQSDFVTVAKQVGRELRKARRHRYIPDIDEPWADAPVSGQWPLTVRMLGGAAVDRLGAAVVARCSGSGAEFTVCVDDRAAGGWQIAVAGASRHRDRLIRLLEQLARAAYTPIAQIDIAAPGEIEHLVGSRPGDAAPTTLAALLAQRAARSPQAIALVTSETRVTYATLHGDSNRLARRLISLGIGPEHVVALAIGPSPEQILAIHAVLAAGGAYLPLDTDHPQERHARVLDSAQPICVLTTLRAGFAAPAGTRVIPIDELDLTGESDAPVTDADRIARLRPDNLAYVLFTSGSTGAPKGVGVTHAAVCAHLAWAQHLHGLDDTDVVVRKTALTFDVSVWEVLWPFIAGARLVVDGSGPHGDPSELARAMAAYGVTTVQFTPSTLAAHRRAVAAPFAPSVRRVLLAGEAVTPALAAALPTVAPGANYDNLYGPTEATVAVTRHAIDENDTAAVPIGAPAWEVRALVLDVCLRPVPVGLAGELYLGGATLARGYVRSTGLTATRFVADPFGGSGQRLYRTGDIVRSTGHGELEFLGRADFQVKLRGIRIELGELESVLAAAESVAQAIAVVHEGGAAGSSGGRLVAYVTPAAGHRIDTAALDRRLRAVLPAHLVPATIIELAEFPVTRSGKVDRKALPTNDIETVAFRAPRTDTEIALADAFSEVLGRDGIGVDESFFALGGDSIMSILLVSRTRTRGVIVTAQQVYEHRTIARLAAIAETAGGDEIPPLAELPGDGVGELPLTPVIRFLVERGGTFDRFCQSMTLDLPAGIERTALVSTLTSVVDHHDMLRSRLYRDDSGEWHIQVAPPGSVDVDSLIHQVGYAADLAHADLRALAVHELNAAVDRIDPSTGAVLRFVWLTPDAPTSPGLLVIAAHHIAVDGVSWRILLPDFIAAWAAVAAGNTPRLPAVGTSMRRWAHALVDTAHTDAPAAELPIWREIVEGPDPLFGERPFDPHRDMATDVAHTTVELDEADTDAILTAIPDRYRARVADALLTALALAVTRWRSRRDEDERSVLLRLEGHGREQDAVPGAELSRTVGWFTSIVPARLDLGGVDLDDAFAGGQAMGVAIKAVKEQLRVAPHNGFGFGLLRYLNEDTAAALPHGEPGQISFNYFGHITGLDIPEELAGIGFLPSTEFGMLAIRPDTRRGALGAVEVDSIVLGHRLVTSFGYARGVFGDAAGTELVALWREALTAVAEHARDPRIRGGHTPSDFPLTAATQTDIDRWEQRYPTLSEVWPVTPLQAGMMFHALFDPGAVDVYTVQLVLSLEGAVAAPRLRSAAATVLARHANLRAAFDVDTNGVPVQIVSDHAELPWRELDLTEAAGDYDRLLDADRTKPFDLADPPLLRFLLLRLGAGHTRFVVTCHHLLLDGWSIPLLLREIMAEYAGFAVESPRPYRHYVEWLARQDESASRRVWAQALAGISEPTLLANAAAAHNPATLLLEREFDLDQPQTRALARLATELEVTINTVVQVAWAILLARMTDRADVVFGTTVSGRPADLAGVENMVGLFINTIPVRIRQAAGESVGALLRRVQREQFALTAHHHLGLLDIGAQTGLGGGNLFDTLLVVESYPVDAAKLRADALAFADLTITGLRSREATHYPLTLTIRQTDRLHILAGWRPDLVDEATVTRLGEWLRRILTALAANPNTSVAEIDPLDAAQRSQVLRDWQRPAARQSESTLMDLFRAQVLTRADAVAVRCGDRVLTYGALGARSHALARRLAARGIKPGTLVAVGISRSVDLVVALLGILESGAGYVPLDLENPSRRLELMLSETDPACLVTTEADIATLPANALPRIVLDGAGEISSETAEDDIAPVPPSPDDIAYVLYTSGSTGRPKGVCVTHRNVVGMLTATRAVLDTDHTDVWTLFHSYAFDFSVWEMWGALASGGTLVIVDTDRTRSPGEFTELMARQGITVLSQTPSAFAALLDSGFGRAAVPALRHIVLGGEAVDPRRLRSWYDTDPGGQTRISNLYGITEATVHATHFAMDSAHVESAGRGVIGRGLPGMTVRVLDSRLRPAPVGVRGELYLTGTQLARGYFARPAATADRYVADPFGAPGARMYRTGDLARWNADGQLEYLGRGDHQVKIRGYRIEPGEVEAALHEHPSVARAVAVARTGDFGAARLIAYVVPAPGVEPTLEALETHIAQCVPAYMRPAAIMLVDTLPLTGNGKLDLDALPAPVIAPRSDRAPRTPAEQAVAELFAEVLGVDRPGVDDSFFALGGDSIISIQLASRARVRGLHITPREVFEHRTVAGIATAARALDVDAEAPQRLPELPGGGIGDIPLTPVVRWLTERGGGVRRVNQTLTVELPAHTGHDILIQAVAALIDRHDMLRSRLFRGKSGAWRCETLPAGTSDAATLVHRITFDDAADTATVRELAAAELDAALDRLDPAAGKMVQFVRLDAERGSLPDRLIICAHHLAVDGVSWRILLPDLFTALATATDGAVPHLDPVGTSMRRWSNALVDAAYAPDRIAELETWRQICATPEPLLGSRPLDPAVDTTARLATVEVTVDDTVTEALVRTAPARFHTGVDAVLISALAVALAVWRANRGADAPVSLLRLEGHGREEQLAPGADLSRTVGWFTSLYPVGLDLGDIDLEAALAGTDAMGAVLDTIKEQLRAIPDSGIGYGLLRYLNSETAEQLPVSMPGQICFNYLGRVDDRGAGVLATPDAHPDPDLPVAAALEVNAIVAGSTLHAGFAYPTTLLDEAAVSELARLWVTALGAIATHTRSEHAGGHTPSDFPLVRVSRDDIAGWERDYGRLTEVWPLAPLQSGLLFHATVAAPADATVADVYNVQTVVRLGGAIDRDRLRLAGQRILERYANLRAAFVFDATGTPCQVVPESVELPWREVDLAAMDAVVELAARERARRFDPARPPLLRFALARVANAEHVLVVTYHHILLDGWSVPLVLRDLLALYATDEALPAPRGTFRDYLAWNHDRDMAASTRAWRRALNGVSAPTLVAPATRIRDSAVTTADHRWSLDTRTTATLAATAATLGVTVNTVFQAAWAILLGRRLGRGDVVFGATVSGRPAALPGVESLVGLCINTVPVRVRFGPSTPVTDLLRAVQAEQADLIEHHQLGLTEIHAAAGLQDMLFDTVLAFESYPVDSEQLAAAAAAAADGVTGAGLEVTDAAHYPLTVTVEPGGELTVRIGYLCDVFDEAQVADIAVRMRGLLTAIASHPGATIEELA</sequence>
<dbReference type="SMART" id="SM00823">
    <property type="entry name" value="PKS_PP"/>
    <property type="match status" value="2"/>
</dbReference>
<dbReference type="InterPro" id="IPR010071">
    <property type="entry name" value="AA_adenyl_dom"/>
</dbReference>
<feature type="domain" description="Carrier" evidence="6">
    <location>
        <begin position="929"/>
        <end position="1003"/>
    </location>
</feature>
<dbReference type="Pfam" id="PF00550">
    <property type="entry name" value="PP-binding"/>
    <property type="match status" value="2"/>
</dbReference>
<gene>
    <name evidence="7" type="ORF">HLB23_06815</name>
</gene>
<evidence type="ECO:0000256" key="5">
    <source>
        <dbReference type="ARBA" id="ARBA00023194"/>
    </source>
</evidence>
<dbReference type="GO" id="GO:0003824">
    <property type="term" value="F:catalytic activity"/>
    <property type="evidence" value="ECO:0007669"/>
    <property type="project" value="InterPro"/>
</dbReference>
<dbReference type="InterPro" id="IPR020806">
    <property type="entry name" value="PKS_PP-bd"/>
</dbReference>
<feature type="domain" description="Carrier" evidence="6">
    <location>
        <begin position="2476"/>
        <end position="2550"/>
    </location>
</feature>
<dbReference type="Gene3D" id="3.30.559.10">
    <property type="entry name" value="Chloramphenicol acetyltransferase-like domain"/>
    <property type="match status" value="5"/>
</dbReference>
<dbReference type="Pfam" id="PF13193">
    <property type="entry name" value="AMP-binding_C"/>
    <property type="match status" value="2"/>
</dbReference>
<dbReference type="PROSITE" id="PS00012">
    <property type="entry name" value="PHOSPHOPANTETHEINE"/>
    <property type="match status" value="1"/>
</dbReference>
<dbReference type="InterPro" id="IPR036736">
    <property type="entry name" value="ACP-like_sf"/>
</dbReference>
<dbReference type="Gene3D" id="2.30.38.10">
    <property type="entry name" value="Luciferase, Domain 3"/>
    <property type="match status" value="1"/>
</dbReference>
<dbReference type="GO" id="GO:0044550">
    <property type="term" value="P:secondary metabolite biosynthetic process"/>
    <property type="evidence" value="ECO:0007669"/>
    <property type="project" value="TreeGrafter"/>
</dbReference>
<dbReference type="NCBIfam" id="TIGR01720">
    <property type="entry name" value="NRPS-para261"/>
    <property type="match status" value="2"/>
</dbReference>
<dbReference type="InterPro" id="IPR020845">
    <property type="entry name" value="AMP-binding_CS"/>
</dbReference>
<dbReference type="UniPathway" id="UPA00011"/>
<dbReference type="FunFam" id="3.40.50.980:FF:000001">
    <property type="entry name" value="Non-ribosomal peptide synthetase"/>
    <property type="match status" value="1"/>
</dbReference>
<dbReference type="PROSITE" id="PS00455">
    <property type="entry name" value="AMP_BINDING"/>
    <property type="match status" value="2"/>
</dbReference>
<dbReference type="FunFam" id="2.30.38.10:FF:000001">
    <property type="entry name" value="Non-ribosomal peptide synthetase PvdI"/>
    <property type="match status" value="1"/>
</dbReference>
<dbReference type="NCBIfam" id="TIGR01733">
    <property type="entry name" value="AA-adenyl-dom"/>
    <property type="match status" value="2"/>
</dbReference>
<dbReference type="InterPro" id="IPR045851">
    <property type="entry name" value="AMP-bd_C_sf"/>
</dbReference>
<keyword evidence="5" id="KW-0045">Antibiotic biosynthesis</keyword>
<dbReference type="FunFam" id="1.10.1200.10:FF:000005">
    <property type="entry name" value="Nonribosomal peptide synthetase 1"/>
    <property type="match status" value="1"/>
</dbReference>
<dbReference type="InterPro" id="IPR009081">
    <property type="entry name" value="PP-bd_ACP"/>
</dbReference>
<accession>A0A849C9F2</accession>
<proteinExistence type="predicted"/>
<keyword evidence="8" id="KW-1185">Reference proteome</keyword>
<evidence type="ECO:0000256" key="2">
    <source>
        <dbReference type="ARBA" id="ARBA00022450"/>
    </source>
</evidence>
<dbReference type="GO" id="GO:0008610">
    <property type="term" value="P:lipid biosynthetic process"/>
    <property type="evidence" value="ECO:0007669"/>
    <property type="project" value="UniProtKB-ARBA"/>
</dbReference>
<evidence type="ECO:0000313" key="7">
    <source>
        <dbReference type="EMBL" id="NNH69581.1"/>
    </source>
</evidence>
<dbReference type="EMBL" id="JABELX010000003">
    <property type="protein sequence ID" value="NNH69581.1"/>
    <property type="molecule type" value="Genomic_DNA"/>
</dbReference>
<dbReference type="NCBIfam" id="NF003417">
    <property type="entry name" value="PRK04813.1"/>
    <property type="match status" value="2"/>
</dbReference>
<dbReference type="PANTHER" id="PTHR45527">
    <property type="entry name" value="NONRIBOSOMAL PEPTIDE SYNTHETASE"/>
    <property type="match status" value="1"/>
</dbReference>
<dbReference type="SUPFAM" id="SSF56801">
    <property type="entry name" value="Acetyl-CoA synthetase-like"/>
    <property type="match status" value="2"/>
</dbReference>
<comment type="cofactor">
    <cofactor evidence="1">
        <name>pantetheine 4'-phosphate</name>
        <dbReference type="ChEBI" id="CHEBI:47942"/>
    </cofactor>
</comment>
<comment type="caution">
    <text evidence="7">The sequence shown here is derived from an EMBL/GenBank/DDBJ whole genome shotgun (WGS) entry which is preliminary data.</text>
</comment>
<keyword evidence="2" id="KW-0596">Phosphopantetheine</keyword>
<dbReference type="GO" id="GO:0031177">
    <property type="term" value="F:phosphopantetheine binding"/>
    <property type="evidence" value="ECO:0007669"/>
    <property type="project" value="InterPro"/>
</dbReference>
<evidence type="ECO:0000259" key="6">
    <source>
        <dbReference type="PROSITE" id="PS50075"/>
    </source>
</evidence>
<dbReference type="Gene3D" id="3.40.50.12780">
    <property type="entry name" value="N-terminal domain of ligase-like"/>
    <property type="match status" value="1"/>
</dbReference>
<dbReference type="Gene3D" id="3.30.300.30">
    <property type="match status" value="2"/>
</dbReference>
<keyword evidence="3" id="KW-0597">Phosphoprotein</keyword>
<dbReference type="CDD" id="cd05930">
    <property type="entry name" value="A_NRPS"/>
    <property type="match status" value="1"/>
</dbReference>
<dbReference type="Proteomes" id="UP000586827">
    <property type="component" value="Unassembled WGS sequence"/>
</dbReference>
<dbReference type="GO" id="GO:0017000">
    <property type="term" value="P:antibiotic biosynthetic process"/>
    <property type="evidence" value="ECO:0007669"/>
    <property type="project" value="UniProtKB-KW"/>
</dbReference>
<dbReference type="SUPFAM" id="SSF47336">
    <property type="entry name" value="ACP-like"/>
    <property type="match status" value="2"/>
</dbReference>
<organism evidence="7 8">
    <name type="scientific">Nocardia uniformis</name>
    <dbReference type="NCBI Taxonomy" id="53432"/>
    <lineage>
        <taxon>Bacteria</taxon>
        <taxon>Bacillati</taxon>
        <taxon>Actinomycetota</taxon>
        <taxon>Actinomycetes</taxon>
        <taxon>Mycobacteriales</taxon>
        <taxon>Nocardiaceae</taxon>
        <taxon>Nocardia</taxon>
    </lineage>
</organism>
<dbReference type="InterPro" id="IPR025110">
    <property type="entry name" value="AMP-bd_C"/>
</dbReference>
<evidence type="ECO:0000256" key="3">
    <source>
        <dbReference type="ARBA" id="ARBA00022553"/>
    </source>
</evidence>
<dbReference type="Pfam" id="PF00501">
    <property type="entry name" value="AMP-binding"/>
    <property type="match status" value="2"/>
</dbReference>
<dbReference type="GO" id="GO:0043041">
    <property type="term" value="P:amino acid activation for nonribosomal peptide biosynthetic process"/>
    <property type="evidence" value="ECO:0007669"/>
    <property type="project" value="TreeGrafter"/>
</dbReference>
<dbReference type="Gene3D" id="3.40.50.980">
    <property type="match status" value="2"/>
</dbReference>
<dbReference type="Gene3D" id="3.30.559.30">
    <property type="entry name" value="Nonribosomal peptide synthetase, condensation domain"/>
    <property type="match status" value="5"/>
</dbReference>
<dbReference type="InterPro" id="IPR023213">
    <property type="entry name" value="CAT-like_dom_sf"/>
</dbReference>
<keyword evidence="4" id="KW-0677">Repeat</keyword>
<dbReference type="PANTHER" id="PTHR45527:SF1">
    <property type="entry name" value="FATTY ACID SYNTHASE"/>
    <property type="match status" value="1"/>
</dbReference>